<proteinExistence type="predicted"/>
<dbReference type="EMBL" id="CAAKMV010000133">
    <property type="protein sequence ID" value="VIO58352.1"/>
    <property type="molecule type" value="Genomic_DNA"/>
</dbReference>
<evidence type="ECO:0000313" key="1">
    <source>
        <dbReference type="EMBL" id="VIO58352.1"/>
    </source>
</evidence>
<reference evidence="1" key="1">
    <citation type="submission" date="2019-04" db="EMBL/GenBank/DDBJ databases">
        <authorList>
            <person name="Melise S."/>
            <person name="Noan J."/>
            <person name="Okalmin O."/>
        </authorList>
    </citation>
    <scope>NUCLEOTIDE SEQUENCE</scope>
    <source>
        <strain evidence="1">FN9</strain>
    </source>
</reference>
<organism evidence="1">
    <name type="scientific">Gibberella zeae</name>
    <name type="common">Wheat head blight fungus</name>
    <name type="synonym">Fusarium graminearum</name>
    <dbReference type="NCBI Taxonomy" id="5518"/>
    <lineage>
        <taxon>Eukaryota</taxon>
        <taxon>Fungi</taxon>
        <taxon>Dikarya</taxon>
        <taxon>Ascomycota</taxon>
        <taxon>Pezizomycotina</taxon>
        <taxon>Sordariomycetes</taxon>
        <taxon>Hypocreomycetidae</taxon>
        <taxon>Hypocreales</taxon>
        <taxon>Nectriaceae</taxon>
        <taxon>Fusarium</taxon>
    </lineage>
</organism>
<accession>A0A4E9EAT0</accession>
<protein>
    <submittedName>
        <fullName evidence="1">Uncharacterized protein</fullName>
    </submittedName>
</protein>
<sequence length="176" mass="19745">MSIPITFPLSTKFTKHFVQIVAAACFCYSAPRASLVWSILPVNDVQLDPEPCFFRPRTRVKDMYVLDRASECVPAYMAWHGSWGKLTCFGRILQRSIRVRMSVRRGGGETRRSESFDDNIDINGYHRGTVGITVDADGVGHLELPPTWTDSALVEIVAPQTLLASFLRVSTTHEIE</sequence>
<gene>
    <name evidence="1" type="ORF">FUG_LOCUS306128</name>
</gene>
<dbReference type="AlphaFoldDB" id="A0A4E9EAT0"/>
<name>A0A4E9EAT0_GIBZA</name>